<dbReference type="Pfam" id="PF07350">
    <property type="entry name" value="Gig2-like"/>
    <property type="match status" value="1"/>
</dbReference>
<keyword evidence="2" id="KW-1185">Reference proteome</keyword>
<dbReference type="Gene3D" id="2.60.120.330">
    <property type="entry name" value="B-lactam Antibiotic, Isopenicillin N Synthase, Chain"/>
    <property type="match status" value="1"/>
</dbReference>
<dbReference type="SUPFAM" id="SSF51197">
    <property type="entry name" value="Clavaminate synthase-like"/>
    <property type="match status" value="1"/>
</dbReference>
<proteinExistence type="predicted"/>
<dbReference type="AlphaFoldDB" id="A0A0C9WDB0"/>
<evidence type="ECO:0000313" key="1">
    <source>
        <dbReference type="EMBL" id="KIJ62876.1"/>
    </source>
</evidence>
<dbReference type="Proteomes" id="UP000053820">
    <property type="component" value="Unassembled WGS sequence"/>
</dbReference>
<organism evidence="1 2">
    <name type="scientific">Hydnomerulius pinastri MD-312</name>
    <dbReference type="NCBI Taxonomy" id="994086"/>
    <lineage>
        <taxon>Eukaryota</taxon>
        <taxon>Fungi</taxon>
        <taxon>Dikarya</taxon>
        <taxon>Basidiomycota</taxon>
        <taxon>Agaricomycotina</taxon>
        <taxon>Agaricomycetes</taxon>
        <taxon>Agaricomycetidae</taxon>
        <taxon>Boletales</taxon>
        <taxon>Boletales incertae sedis</taxon>
        <taxon>Leucogyrophana</taxon>
    </lineage>
</organism>
<sequence>MESYEWPSRFLDLKREIVSGTTEEQLTASWNDLLNELAKRTTEIAQAGPNFVPQINFTDLEKLTPEEIDIIRRKGSVVIRGVVDPKEAAGWKTALEEFIKANPHAEGFPENDKQFFHLYWTRSQVQARAHPNVLKASAWLNNLYHVKSGKQLEGVDLSVPLVYADRFRIRHPGVQWGAHPPHVDGGAIERWEDENFRRVFQDVLNGNWRQHDPYELEHRLDARSSLYGRPGQATVLRTFQGWLAMSETAPTQGTLRVFPDVALSNAYTILRPFFRPTVPLDSPDILDAKNWVFDISTADFPGIRPMGTGFTGPRPTPDLHPHLRLEETMTSVPKVNPGDMVFWHCDVVHSVEQEHTGDGDSAVMYIPAVPKTPQNSEYVIKQVQTFLAGENPPDFAKFKEGTTFVGLGTDADVKEPISRIALGLPIQVA</sequence>
<evidence type="ECO:0008006" key="3">
    <source>
        <dbReference type="Google" id="ProtNLM"/>
    </source>
</evidence>
<dbReference type="InterPro" id="IPR010856">
    <property type="entry name" value="Gig2-like"/>
</dbReference>
<dbReference type="EMBL" id="KN839853">
    <property type="protein sequence ID" value="KIJ62876.1"/>
    <property type="molecule type" value="Genomic_DNA"/>
</dbReference>
<name>A0A0C9WDB0_9AGAM</name>
<evidence type="ECO:0000313" key="2">
    <source>
        <dbReference type="Proteomes" id="UP000053820"/>
    </source>
</evidence>
<dbReference type="OrthoDB" id="8249012at2759"/>
<dbReference type="HOGENOM" id="CLU_011148_0_0_1"/>
<dbReference type="InterPro" id="IPR027443">
    <property type="entry name" value="IPNS-like_sf"/>
</dbReference>
<gene>
    <name evidence="1" type="ORF">HYDPIDRAFT_93478</name>
</gene>
<dbReference type="PANTHER" id="PTHR30613:SF1">
    <property type="entry name" value="DUF1479 DOMAIN PROTEIN (AFU_ORTHOLOGUE AFUA_5G09280)"/>
    <property type="match status" value="1"/>
</dbReference>
<dbReference type="PANTHER" id="PTHR30613">
    <property type="entry name" value="UNCHARACTERIZED PROTEIN YBIU-RELATED"/>
    <property type="match status" value="1"/>
</dbReference>
<protein>
    <recommendedName>
        <fullName evidence="3">DUF1479-domain-containing protein</fullName>
    </recommendedName>
</protein>
<accession>A0A0C9WDB0</accession>
<reference evidence="1 2" key="1">
    <citation type="submission" date="2014-04" db="EMBL/GenBank/DDBJ databases">
        <title>Evolutionary Origins and Diversification of the Mycorrhizal Mutualists.</title>
        <authorList>
            <consortium name="DOE Joint Genome Institute"/>
            <consortium name="Mycorrhizal Genomics Consortium"/>
            <person name="Kohler A."/>
            <person name="Kuo A."/>
            <person name="Nagy L.G."/>
            <person name="Floudas D."/>
            <person name="Copeland A."/>
            <person name="Barry K.W."/>
            <person name="Cichocki N."/>
            <person name="Veneault-Fourrey C."/>
            <person name="LaButti K."/>
            <person name="Lindquist E.A."/>
            <person name="Lipzen A."/>
            <person name="Lundell T."/>
            <person name="Morin E."/>
            <person name="Murat C."/>
            <person name="Riley R."/>
            <person name="Ohm R."/>
            <person name="Sun H."/>
            <person name="Tunlid A."/>
            <person name="Henrissat B."/>
            <person name="Grigoriev I.V."/>
            <person name="Hibbett D.S."/>
            <person name="Martin F."/>
        </authorList>
    </citation>
    <scope>NUCLEOTIDE SEQUENCE [LARGE SCALE GENOMIC DNA]</scope>
    <source>
        <strain evidence="1 2">MD-312</strain>
    </source>
</reference>